<evidence type="ECO:0000256" key="1">
    <source>
        <dbReference type="SAM" id="Phobius"/>
    </source>
</evidence>
<feature type="transmembrane region" description="Helical" evidence="1">
    <location>
        <begin position="6"/>
        <end position="27"/>
    </location>
</feature>
<keyword evidence="1" id="KW-1133">Transmembrane helix</keyword>
<keyword evidence="1" id="KW-0812">Transmembrane</keyword>
<keyword evidence="1" id="KW-0472">Membrane</keyword>
<geneLocation type="plasmid" evidence="2 3">
    <name>pSGRIFU2</name>
</geneLocation>
<dbReference type="EMBL" id="CP051008">
    <property type="protein sequence ID" value="QNT98315.1"/>
    <property type="molecule type" value="Genomic_DNA"/>
</dbReference>
<organism evidence="2 3">
    <name type="scientific">Streptomyces griseofuscus</name>
    <dbReference type="NCBI Taxonomy" id="146922"/>
    <lineage>
        <taxon>Bacteria</taxon>
        <taxon>Bacillati</taxon>
        <taxon>Actinomycetota</taxon>
        <taxon>Actinomycetes</taxon>
        <taxon>Kitasatosporales</taxon>
        <taxon>Streptomycetaceae</taxon>
        <taxon>Streptomyces</taxon>
    </lineage>
</organism>
<sequence length="43" mass="4475">MSTAASFVISYASIAGALAIPFVIAAARRTAARIHAQADQKEQ</sequence>
<reference evidence="2 3" key="1">
    <citation type="submission" date="2020-04" db="EMBL/GenBank/DDBJ databases">
        <title>Characterization and engineering of Streptomyces griseofuscus DSM40191 as a potential heterologous host for expression of BGCs.</title>
        <authorList>
            <person name="Gren T."/>
            <person name="Whitford C.M."/>
            <person name="Mohite O.S."/>
            <person name="Joergensen T.S."/>
            <person name="Nielsen J.B."/>
            <person name="Lee S.Y."/>
            <person name="Weber T."/>
        </authorList>
    </citation>
    <scope>NUCLEOTIDE SEQUENCE [LARGE SCALE GENOMIC DNA]</scope>
    <source>
        <strain evidence="2 3">DSM 40191</strain>
        <plasmid evidence="2 3">pSGRIFU2</plasmid>
    </source>
</reference>
<evidence type="ECO:0000313" key="2">
    <source>
        <dbReference type="EMBL" id="QNT98315.1"/>
    </source>
</evidence>
<evidence type="ECO:0008006" key="4">
    <source>
        <dbReference type="Google" id="ProtNLM"/>
    </source>
</evidence>
<keyword evidence="2" id="KW-0614">Plasmid</keyword>
<dbReference type="AlphaFoldDB" id="A0A7H1QDD5"/>
<protein>
    <recommendedName>
        <fullName evidence="4">Heme exporter protein D</fullName>
    </recommendedName>
</protein>
<evidence type="ECO:0000313" key="3">
    <source>
        <dbReference type="Proteomes" id="UP000516422"/>
    </source>
</evidence>
<proteinExistence type="predicted"/>
<name>A0A7H1QDD5_9ACTN</name>
<accession>A0A7H1QDD5</accession>
<dbReference type="RefSeq" id="WP_272924171.1">
    <property type="nucleotide sequence ID" value="NZ_CP051008.1"/>
</dbReference>
<gene>
    <name evidence="2" type="ORF">HEP81_08087</name>
</gene>
<dbReference type="GeneID" id="91467895"/>
<dbReference type="Proteomes" id="UP000516422">
    <property type="component" value="Plasmid pSGRIFU2"/>
</dbReference>
<dbReference type="KEGG" id="sgf:HEP81_08087"/>